<dbReference type="SUPFAM" id="SSF53041">
    <property type="entry name" value="Resolvase-like"/>
    <property type="match status" value="1"/>
</dbReference>
<dbReference type="InterPro" id="IPR006119">
    <property type="entry name" value="Resolv_N"/>
</dbReference>
<feature type="domain" description="Resolvase/invertase-type recombinase catalytic" evidence="7">
    <location>
        <begin position="13"/>
        <end position="161"/>
    </location>
</feature>
<keyword evidence="6" id="KW-0175">Coiled coil</keyword>
<keyword evidence="10" id="KW-1185">Reference proteome</keyword>
<dbReference type="PROSITE" id="PS51737">
    <property type="entry name" value="RECOMBINASE_DNA_BIND"/>
    <property type="match status" value="1"/>
</dbReference>
<feature type="domain" description="Recombinase" evidence="8">
    <location>
        <begin position="168"/>
        <end position="298"/>
    </location>
</feature>
<dbReference type="GO" id="GO:0000150">
    <property type="term" value="F:DNA strand exchange activity"/>
    <property type="evidence" value="ECO:0007669"/>
    <property type="project" value="InterPro"/>
</dbReference>
<dbReference type="Pfam" id="PF13408">
    <property type="entry name" value="Zn_ribbon_recom"/>
    <property type="match status" value="1"/>
</dbReference>
<evidence type="ECO:0000259" key="8">
    <source>
        <dbReference type="PROSITE" id="PS51737"/>
    </source>
</evidence>
<dbReference type="RefSeq" id="WP_034747216.1">
    <property type="nucleotide sequence ID" value="NZ_BAUT01000034.1"/>
</dbReference>
<dbReference type="InterPro" id="IPR036162">
    <property type="entry name" value="Resolvase-like_N_sf"/>
</dbReference>
<evidence type="ECO:0000256" key="3">
    <source>
        <dbReference type="ARBA" id="ARBA00023172"/>
    </source>
</evidence>
<evidence type="ECO:0000313" key="9">
    <source>
        <dbReference type="EMBL" id="GAE26881.1"/>
    </source>
</evidence>
<dbReference type="PROSITE" id="PS51736">
    <property type="entry name" value="RECOMBINASES_3"/>
    <property type="match status" value="1"/>
</dbReference>
<dbReference type="InterPro" id="IPR025827">
    <property type="entry name" value="Zn_ribbon_recom_dom"/>
</dbReference>
<dbReference type="CDD" id="cd00338">
    <property type="entry name" value="Ser_Recombinase"/>
    <property type="match status" value="1"/>
</dbReference>
<dbReference type="EMBL" id="BAUT01000034">
    <property type="protein sequence ID" value="GAE26881.1"/>
    <property type="molecule type" value="Genomic_DNA"/>
</dbReference>
<dbReference type="STRING" id="1236970.JCM9140_2986"/>
<proteinExistence type="predicted"/>
<feature type="coiled-coil region" evidence="6">
    <location>
        <begin position="433"/>
        <end position="460"/>
    </location>
</feature>
<protein>
    <submittedName>
        <fullName evidence="9">Resolvase</fullName>
    </submittedName>
</protein>
<dbReference type="PROSITE" id="PS00397">
    <property type="entry name" value="RECOMBINASES_1"/>
    <property type="match status" value="1"/>
</dbReference>
<dbReference type="InterPro" id="IPR038109">
    <property type="entry name" value="DNA_bind_recomb_sf"/>
</dbReference>
<evidence type="ECO:0000256" key="6">
    <source>
        <dbReference type="SAM" id="Coils"/>
    </source>
</evidence>
<accession>W4Q472</accession>
<sequence>MFSNAKEEFGVKKVAIYARVSTTEQAEEGYSIDEQLRLLKEWCKDKGHEVFQEYIDRGISGKSIKKREALQQLLRDASQKEFDIVIVWKTNRLARNILDTLKIIELLDKNNIVFQSYSENHENETKEGRFRLYMMSALAEYERENIAENVKMGMLARAREGSWNGGQVLGYDTVHTNVENRKRRMSKLVINEKEAQTVRRIFQLYTEGNGYKSIANRVNKEGHLSKKGNYFTINAIKTIVTNPVYAGYIRYNVRRDWNEKRRNNINPDPIIEKGKHNPIVSRETWEQAQAILKTRTGKPNRVHSGNYPLTGILKCPTCGASTVLSRTNNRNKDGTKRVLEYYVCGAWKNKGTIACKSNGVRVDKANQFVFSKLNALATSNELLHDVLKRVNQNNNDQAEPMQKEFEHLKKSISSLQAKKDKVLGLYEDGIIDKSDLQERLAKLSQENERLENRLKPIREKLENSSVSEISYKFVKEVLTKFQQVFQEHTNNEQQKRLVHLLIDEITVDDRRNVETIRLKFNQDIIKYLSNKGEDESLDTDSSSPFCVYLDVYAKEVEPIRD</sequence>
<dbReference type="Pfam" id="PF00239">
    <property type="entry name" value="Resolvase"/>
    <property type="match status" value="1"/>
</dbReference>
<evidence type="ECO:0000259" key="7">
    <source>
        <dbReference type="PROSITE" id="PS51736"/>
    </source>
</evidence>
<dbReference type="Proteomes" id="UP000018890">
    <property type="component" value="Unassembled WGS sequence"/>
</dbReference>
<dbReference type="InterPro" id="IPR050639">
    <property type="entry name" value="SSR_resolvase"/>
</dbReference>
<evidence type="ECO:0000256" key="5">
    <source>
        <dbReference type="PROSITE-ProRule" id="PRU10137"/>
    </source>
</evidence>
<dbReference type="OrthoDB" id="9811097at2"/>
<dbReference type="Gene3D" id="3.90.1750.20">
    <property type="entry name" value="Putative Large Serine Recombinase, Chain B, Domain 2"/>
    <property type="match status" value="1"/>
</dbReference>
<dbReference type="InterPro" id="IPR011109">
    <property type="entry name" value="DNA_bind_recombinase_dom"/>
</dbReference>
<dbReference type="PANTHER" id="PTHR30461:SF23">
    <property type="entry name" value="DNA RECOMBINASE-RELATED"/>
    <property type="match status" value="1"/>
</dbReference>
<organism evidence="9 10">
    <name type="scientific">Halalkalibacter wakoensis JCM 9140</name>
    <dbReference type="NCBI Taxonomy" id="1236970"/>
    <lineage>
        <taxon>Bacteria</taxon>
        <taxon>Bacillati</taxon>
        <taxon>Bacillota</taxon>
        <taxon>Bacilli</taxon>
        <taxon>Bacillales</taxon>
        <taxon>Bacillaceae</taxon>
        <taxon>Halalkalibacter</taxon>
    </lineage>
</organism>
<keyword evidence="3" id="KW-0233">DNA recombination</keyword>
<dbReference type="InterPro" id="IPR006118">
    <property type="entry name" value="Recombinase_CS"/>
</dbReference>
<dbReference type="GO" id="GO:0003677">
    <property type="term" value="F:DNA binding"/>
    <property type="evidence" value="ECO:0007669"/>
    <property type="project" value="UniProtKB-KW"/>
</dbReference>
<name>W4Q472_9BACI</name>
<dbReference type="Gene3D" id="3.40.50.1390">
    <property type="entry name" value="Resolvase, N-terminal catalytic domain"/>
    <property type="match status" value="1"/>
</dbReference>
<dbReference type="PANTHER" id="PTHR30461">
    <property type="entry name" value="DNA-INVERTASE FROM LAMBDOID PROPHAGE"/>
    <property type="match status" value="1"/>
</dbReference>
<dbReference type="SMART" id="SM00857">
    <property type="entry name" value="Resolvase"/>
    <property type="match status" value="1"/>
</dbReference>
<dbReference type="AlphaFoldDB" id="W4Q472"/>
<reference evidence="9" key="1">
    <citation type="journal article" date="2014" name="Genome Announc.">
        <title>Draft Genome Sequences of Three Alkaliphilic Bacillus Strains, Bacillus wakoensis JCM 9140T, Bacillus akibai JCM 9157T, and Bacillus hemicellulosilyticus JCM 9152T.</title>
        <authorList>
            <person name="Yuki M."/>
            <person name="Oshima K."/>
            <person name="Suda W."/>
            <person name="Oshida Y."/>
            <person name="Kitamura K."/>
            <person name="Iida T."/>
            <person name="Hattori M."/>
            <person name="Ohkuma M."/>
        </authorList>
    </citation>
    <scope>NUCLEOTIDE SEQUENCE [LARGE SCALE GENOMIC DNA]</scope>
    <source>
        <strain evidence="9">JCM 9140</strain>
    </source>
</reference>
<evidence type="ECO:0000256" key="2">
    <source>
        <dbReference type="ARBA" id="ARBA00023125"/>
    </source>
</evidence>
<evidence type="ECO:0000256" key="1">
    <source>
        <dbReference type="ARBA" id="ARBA00022908"/>
    </source>
</evidence>
<keyword evidence="1" id="KW-0229">DNA integration</keyword>
<keyword evidence="2" id="KW-0238">DNA-binding</keyword>
<comment type="caution">
    <text evidence="9">The sequence shown here is derived from an EMBL/GenBank/DDBJ whole genome shotgun (WGS) entry which is preliminary data.</text>
</comment>
<evidence type="ECO:0000313" key="10">
    <source>
        <dbReference type="Proteomes" id="UP000018890"/>
    </source>
</evidence>
<evidence type="ECO:0000256" key="4">
    <source>
        <dbReference type="PIRSR" id="PIRSR606118-50"/>
    </source>
</evidence>
<dbReference type="GO" id="GO:0015074">
    <property type="term" value="P:DNA integration"/>
    <property type="evidence" value="ECO:0007669"/>
    <property type="project" value="UniProtKB-KW"/>
</dbReference>
<gene>
    <name evidence="9" type="ORF">JCM9140_2986</name>
</gene>
<dbReference type="Pfam" id="PF07508">
    <property type="entry name" value="Recombinase"/>
    <property type="match status" value="1"/>
</dbReference>
<feature type="active site" description="O-(5'-phospho-DNA)-serine intermediate" evidence="4 5">
    <location>
        <position position="21"/>
    </location>
</feature>